<sequence length="308" mass="35244">MIYWLALIFGGAVMLIAFWPSTKKERHHYLMEANKTLYIESIDESQQAVNLNALSNQTLVQKCKSKFDNVVRQLGQYAMMKLLGYLGFLIVFSSVLNQKMIKVDGQIVTFSLVIIGLFVGYQWLQNREQRRFEEAFPDALSMLASAVSSGESITHAIIYVGKTLEGEVGKEFKKMGERLQVGESVDSVFRKSIQRFPYPAFYFFVITLRANMQRGGQLKQVINRLNRLMFDSRSIEKKKMAMTSEARMSAKIVSAIPIGFMFFMQFISPQNFDFVMNDPAGKPILYYVLASEFIGLIIVWSLMKSVEK</sequence>
<dbReference type="AlphaFoldDB" id="A0A2N7F9T4"/>
<keyword evidence="5 6" id="KW-0472">Membrane</keyword>
<protein>
    <submittedName>
        <fullName evidence="8">Pilus assembly protein TadB</fullName>
    </submittedName>
</protein>
<evidence type="ECO:0000313" key="9">
    <source>
        <dbReference type="Proteomes" id="UP000235330"/>
    </source>
</evidence>
<keyword evidence="2" id="KW-1003">Cell membrane</keyword>
<evidence type="ECO:0000313" key="8">
    <source>
        <dbReference type="EMBL" id="PMJ64315.1"/>
    </source>
</evidence>
<name>A0A2N7F9T4_VIBSP</name>
<reference evidence="9" key="1">
    <citation type="submission" date="2016-07" db="EMBL/GenBank/DDBJ databases">
        <title>Nontailed viruses are major unrecognized killers of bacteria in the ocean.</title>
        <authorList>
            <person name="Kauffman K."/>
            <person name="Hussain F."/>
            <person name="Yang J."/>
            <person name="Arevalo P."/>
            <person name="Brown J."/>
            <person name="Cutler M."/>
            <person name="Kelly L."/>
            <person name="Polz M.F."/>
        </authorList>
    </citation>
    <scope>NUCLEOTIDE SEQUENCE [LARGE SCALE GENOMIC DNA]</scope>
    <source>
        <strain evidence="9">10N.261.55.E11</strain>
    </source>
</reference>
<comment type="subcellular location">
    <subcellularLocation>
        <location evidence="1">Cell membrane</location>
        <topology evidence="1">Multi-pass membrane protein</topology>
    </subcellularLocation>
</comment>
<dbReference type="InterPro" id="IPR018076">
    <property type="entry name" value="T2SS_GspF_dom"/>
</dbReference>
<evidence type="ECO:0000256" key="1">
    <source>
        <dbReference type="ARBA" id="ARBA00004651"/>
    </source>
</evidence>
<feature type="transmembrane region" description="Helical" evidence="6">
    <location>
        <begin position="82"/>
        <end position="101"/>
    </location>
</feature>
<evidence type="ECO:0000256" key="2">
    <source>
        <dbReference type="ARBA" id="ARBA00022475"/>
    </source>
</evidence>
<accession>A0A2N7F9T4</accession>
<evidence type="ECO:0000256" key="5">
    <source>
        <dbReference type="ARBA" id="ARBA00023136"/>
    </source>
</evidence>
<gene>
    <name evidence="8" type="ORF">BCU17_21805</name>
</gene>
<evidence type="ECO:0000256" key="3">
    <source>
        <dbReference type="ARBA" id="ARBA00022692"/>
    </source>
</evidence>
<feature type="transmembrane region" description="Helical" evidence="6">
    <location>
        <begin position="284"/>
        <end position="303"/>
    </location>
</feature>
<organism evidence="8 9">
    <name type="scientific">Vibrio splendidus</name>
    <dbReference type="NCBI Taxonomy" id="29497"/>
    <lineage>
        <taxon>Bacteria</taxon>
        <taxon>Pseudomonadati</taxon>
        <taxon>Pseudomonadota</taxon>
        <taxon>Gammaproteobacteria</taxon>
        <taxon>Vibrionales</taxon>
        <taxon>Vibrionaceae</taxon>
        <taxon>Vibrio</taxon>
    </lineage>
</organism>
<dbReference type="RefSeq" id="WP_102516776.1">
    <property type="nucleotide sequence ID" value="NZ_CAWNSM010000033.1"/>
</dbReference>
<dbReference type="Proteomes" id="UP000235330">
    <property type="component" value="Unassembled WGS sequence"/>
</dbReference>
<keyword evidence="4 6" id="KW-1133">Transmembrane helix</keyword>
<dbReference type="Gene3D" id="1.20.81.30">
    <property type="entry name" value="Type II secretion system (T2SS), domain F"/>
    <property type="match status" value="1"/>
</dbReference>
<dbReference type="EMBL" id="MCWU01000033">
    <property type="protein sequence ID" value="PMJ64315.1"/>
    <property type="molecule type" value="Genomic_DNA"/>
</dbReference>
<feature type="domain" description="Type II secretion system protein GspF" evidence="7">
    <location>
        <begin position="140"/>
        <end position="264"/>
    </location>
</feature>
<feature type="transmembrane region" description="Helical" evidence="6">
    <location>
        <begin position="6"/>
        <end position="22"/>
    </location>
</feature>
<dbReference type="PANTHER" id="PTHR35007:SF2">
    <property type="entry name" value="PILUS ASSEMBLE PROTEIN"/>
    <property type="match status" value="1"/>
</dbReference>
<evidence type="ECO:0000259" key="7">
    <source>
        <dbReference type="Pfam" id="PF00482"/>
    </source>
</evidence>
<proteinExistence type="predicted"/>
<dbReference type="InterPro" id="IPR042094">
    <property type="entry name" value="T2SS_GspF_sf"/>
</dbReference>
<keyword evidence="3 6" id="KW-0812">Transmembrane</keyword>
<dbReference type="Pfam" id="PF00482">
    <property type="entry name" value="T2SSF"/>
    <property type="match status" value="1"/>
</dbReference>
<evidence type="ECO:0000256" key="4">
    <source>
        <dbReference type="ARBA" id="ARBA00022989"/>
    </source>
</evidence>
<evidence type="ECO:0000256" key="6">
    <source>
        <dbReference type="SAM" id="Phobius"/>
    </source>
</evidence>
<dbReference type="PANTHER" id="PTHR35007">
    <property type="entry name" value="INTEGRAL MEMBRANE PROTEIN-RELATED"/>
    <property type="match status" value="1"/>
</dbReference>
<feature type="transmembrane region" description="Helical" evidence="6">
    <location>
        <begin position="107"/>
        <end position="124"/>
    </location>
</feature>
<dbReference type="GO" id="GO:0005886">
    <property type="term" value="C:plasma membrane"/>
    <property type="evidence" value="ECO:0007669"/>
    <property type="project" value="UniProtKB-SubCell"/>
</dbReference>
<comment type="caution">
    <text evidence="8">The sequence shown here is derived from an EMBL/GenBank/DDBJ whole genome shotgun (WGS) entry which is preliminary data.</text>
</comment>
<feature type="transmembrane region" description="Helical" evidence="6">
    <location>
        <begin position="248"/>
        <end position="268"/>
    </location>
</feature>